<feature type="compositionally biased region" description="Polar residues" evidence="1">
    <location>
        <begin position="136"/>
        <end position="145"/>
    </location>
</feature>
<comment type="caution">
    <text evidence="2">The sequence shown here is derived from an EMBL/GenBank/DDBJ whole genome shotgun (WGS) entry which is preliminary data.</text>
</comment>
<protein>
    <submittedName>
        <fullName evidence="2">Uncharacterized protein</fullName>
    </submittedName>
</protein>
<keyword evidence="3" id="KW-1185">Reference proteome</keyword>
<feature type="region of interest" description="Disordered" evidence="1">
    <location>
        <begin position="28"/>
        <end position="76"/>
    </location>
</feature>
<reference evidence="2" key="1">
    <citation type="submission" date="2021-02" db="EMBL/GenBank/DDBJ databases">
        <title>Genome sequence Cadophora malorum strain M34.</title>
        <authorList>
            <person name="Stefanovic E."/>
            <person name="Vu D."/>
            <person name="Scully C."/>
            <person name="Dijksterhuis J."/>
            <person name="Roader J."/>
            <person name="Houbraken J."/>
        </authorList>
    </citation>
    <scope>NUCLEOTIDE SEQUENCE</scope>
    <source>
        <strain evidence="2">M34</strain>
    </source>
</reference>
<feature type="region of interest" description="Disordered" evidence="1">
    <location>
        <begin position="122"/>
        <end position="153"/>
    </location>
</feature>
<proteinExistence type="predicted"/>
<gene>
    <name evidence="2" type="ORF">IFR04_006861</name>
</gene>
<accession>A0A8H7W7H6</accession>
<dbReference type="Proteomes" id="UP000664132">
    <property type="component" value="Unassembled WGS sequence"/>
</dbReference>
<evidence type="ECO:0000313" key="2">
    <source>
        <dbReference type="EMBL" id="KAG4420010.1"/>
    </source>
</evidence>
<dbReference type="EMBL" id="JAFJYH010000093">
    <property type="protein sequence ID" value="KAG4420010.1"/>
    <property type="molecule type" value="Genomic_DNA"/>
</dbReference>
<dbReference type="OrthoDB" id="6713977at2759"/>
<organism evidence="2 3">
    <name type="scientific">Cadophora malorum</name>
    <dbReference type="NCBI Taxonomy" id="108018"/>
    <lineage>
        <taxon>Eukaryota</taxon>
        <taxon>Fungi</taxon>
        <taxon>Dikarya</taxon>
        <taxon>Ascomycota</taxon>
        <taxon>Pezizomycotina</taxon>
        <taxon>Leotiomycetes</taxon>
        <taxon>Helotiales</taxon>
        <taxon>Ploettnerulaceae</taxon>
        <taxon>Cadophora</taxon>
    </lineage>
</organism>
<dbReference type="AlphaFoldDB" id="A0A8H7W7H6"/>
<name>A0A8H7W7H6_9HELO</name>
<sequence>MTNSLKEPSVVSNQVLFRKFDLFPVPDDQSGTTTRLRHGQQQQFEQPDWEGTYPQAGYTPYEMGHQTFADPPLAFNERPWATPTDLQYTLPPSMLATVNGAAGVWGAHTLFSPGIELFADPTADHFSGHPEHGQDPSFSSYSENHNMNDEGAA</sequence>
<evidence type="ECO:0000256" key="1">
    <source>
        <dbReference type="SAM" id="MobiDB-lite"/>
    </source>
</evidence>
<feature type="compositionally biased region" description="Basic and acidic residues" evidence="1">
    <location>
        <begin position="122"/>
        <end position="134"/>
    </location>
</feature>
<feature type="compositionally biased region" description="Polar residues" evidence="1">
    <location>
        <begin position="29"/>
        <end position="45"/>
    </location>
</feature>
<evidence type="ECO:0000313" key="3">
    <source>
        <dbReference type="Proteomes" id="UP000664132"/>
    </source>
</evidence>